<evidence type="ECO:0000256" key="2">
    <source>
        <dbReference type="ARBA" id="ARBA00005691"/>
    </source>
</evidence>
<keyword evidence="12" id="KW-1185">Reference proteome</keyword>
<feature type="domain" description="Peptidase M20 dimerisation" evidence="10">
    <location>
        <begin position="174"/>
        <end position="284"/>
    </location>
</feature>
<dbReference type="InterPro" id="IPR050072">
    <property type="entry name" value="Peptidase_M20A"/>
</dbReference>
<dbReference type="Proteomes" id="UP000229498">
    <property type="component" value="Unassembled WGS sequence"/>
</dbReference>
<evidence type="ECO:0000313" key="12">
    <source>
        <dbReference type="Proteomes" id="UP000229498"/>
    </source>
</evidence>
<evidence type="ECO:0000256" key="5">
    <source>
        <dbReference type="ARBA" id="ARBA00022605"/>
    </source>
</evidence>
<proteinExistence type="inferred from homology"/>
<evidence type="ECO:0000256" key="6">
    <source>
        <dbReference type="ARBA" id="ARBA00022723"/>
    </source>
</evidence>
<dbReference type="GO" id="GO:0006526">
    <property type="term" value="P:L-arginine biosynthetic process"/>
    <property type="evidence" value="ECO:0007669"/>
    <property type="project" value="UniProtKB-KW"/>
</dbReference>
<dbReference type="InterPro" id="IPR011650">
    <property type="entry name" value="Peptidase_M20_dimer"/>
</dbReference>
<dbReference type="InterPro" id="IPR036264">
    <property type="entry name" value="Bact_exopeptidase_dim_dom"/>
</dbReference>
<evidence type="ECO:0000256" key="8">
    <source>
        <dbReference type="ARBA" id="ARBA00022833"/>
    </source>
</evidence>
<dbReference type="NCBIfam" id="TIGR01892">
    <property type="entry name" value="AcOrn-deacetyl"/>
    <property type="match status" value="1"/>
</dbReference>
<dbReference type="InterPro" id="IPR001261">
    <property type="entry name" value="ArgE/DapE_CS"/>
</dbReference>
<evidence type="ECO:0000256" key="9">
    <source>
        <dbReference type="ARBA" id="ARBA00023285"/>
    </source>
</evidence>
<keyword evidence="7" id="KW-0378">Hydrolase</keyword>
<dbReference type="RefSeq" id="WP_109795465.1">
    <property type="nucleotide sequence ID" value="NZ_PHIG01000029.1"/>
</dbReference>
<dbReference type="SUPFAM" id="SSF55031">
    <property type="entry name" value="Bacterial exopeptidase dimerisation domain"/>
    <property type="match status" value="1"/>
</dbReference>
<accession>A0A2M9G3G2</accession>
<dbReference type="PANTHER" id="PTHR43808">
    <property type="entry name" value="ACETYLORNITHINE DEACETYLASE"/>
    <property type="match status" value="1"/>
</dbReference>
<evidence type="ECO:0000256" key="4">
    <source>
        <dbReference type="ARBA" id="ARBA00022571"/>
    </source>
</evidence>
<dbReference type="Pfam" id="PF07687">
    <property type="entry name" value="M20_dimer"/>
    <property type="match status" value="1"/>
</dbReference>
<dbReference type="OrthoDB" id="9809784at2"/>
<gene>
    <name evidence="11" type="primary">argE</name>
    <name evidence="11" type="ORF">CVT23_07710</name>
</gene>
<dbReference type="AlphaFoldDB" id="A0A2M9G3G2"/>
<keyword evidence="6" id="KW-0479">Metal-binding</keyword>
<dbReference type="Gene3D" id="3.30.70.360">
    <property type="match status" value="1"/>
</dbReference>
<organism evidence="11 12">
    <name type="scientific">Minwuia thermotolerans</name>
    <dbReference type="NCBI Taxonomy" id="2056226"/>
    <lineage>
        <taxon>Bacteria</taxon>
        <taxon>Pseudomonadati</taxon>
        <taxon>Pseudomonadota</taxon>
        <taxon>Alphaproteobacteria</taxon>
        <taxon>Minwuiales</taxon>
        <taxon>Minwuiaceae</taxon>
        <taxon>Minwuia</taxon>
    </lineage>
</organism>
<evidence type="ECO:0000256" key="7">
    <source>
        <dbReference type="ARBA" id="ARBA00022801"/>
    </source>
</evidence>
<comment type="similarity">
    <text evidence="2">Belongs to the peptidase M20A family. ArgE subfamily.</text>
</comment>
<dbReference type="InterPro" id="IPR002933">
    <property type="entry name" value="Peptidase_M20"/>
</dbReference>
<dbReference type="GO" id="GO:0046872">
    <property type="term" value="F:metal ion binding"/>
    <property type="evidence" value="ECO:0007669"/>
    <property type="project" value="UniProtKB-KW"/>
</dbReference>
<keyword evidence="8" id="KW-0862">Zinc</keyword>
<evidence type="ECO:0000256" key="1">
    <source>
        <dbReference type="ARBA" id="ARBA00001947"/>
    </source>
</evidence>
<name>A0A2M9G3G2_9PROT</name>
<dbReference type="Pfam" id="PF01546">
    <property type="entry name" value="Peptidase_M20"/>
    <property type="match status" value="1"/>
</dbReference>
<keyword evidence="3" id="KW-0963">Cytoplasm</keyword>
<dbReference type="NCBIfam" id="NF005710">
    <property type="entry name" value="PRK07522.1"/>
    <property type="match status" value="1"/>
</dbReference>
<keyword evidence="5" id="KW-0028">Amino-acid biosynthesis</keyword>
<protein>
    <submittedName>
        <fullName evidence="11">Acetylornithine deacetylase</fullName>
    </submittedName>
</protein>
<dbReference type="Gene3D" id="3.40.630.10">
    <property type="entry name" value="Zn peptidases"/>
    <property type="match status" value="1"/>
</dbReference>
<evidence type="ECO:0000313" key="11">
    <source>
        <dbReference type="EMBL" id="PJK30267.1"/>
    </source>
</evidence>
<dbReference type="SUPFAM" id="SSF53187">
    <property type="entry name" value="Zn-dependent exopeptidases"/>
    <property type="match status" value="1"/>
</dbReference>
<reference evidence="11 12" key="1">
    <citation type="submission" date="2017-11" db="EMBL/GenBank/DDBJ databases">
        <title>Draft genome sequence of Rhizobiales bacterium SY3-13.</title>
        <authorList>
            <person name="Sun C."/>
        </authorList>
    </citation>
    <scope>NUCLEOTIDE SEQUENCE [LARGE SCALE GENOMIC DNA]</scope>
    <source>
        <strain evidence="11 12">SY3-13</strain>
    </source>
</reference>
<comment type="caution">
    <text evidence="11">The sequence shown here is derived from an EMBL/GenBank/DDBJ whole genome shotgun (WGS) entry which is preliminary data.</text>
</comment>
<dbReference type="InterPro" id="IPR010169">
    <property type="entry name" value="AcOrn-deacetyl"/>
</dbReference>
<dbReference type="GO" id="GO:0008777">
    <property type="term" value="F:acetylornithine deacetylase activity"/>
    <property type="evidence" value="ECO:0007669"/>
    <property type="project" value="TreeGrafter"/>
</dbReference>
<evidence type="ECO:0000259" key="10">
    <source>
        <dbReference type="Pfam" id="PF07687"/>
    </source>
</evidence>
<dbReference type="CDD" id="cd03894">
    <property type="entry name" value="M20_ArgE"/>
    <property type="match status" value="1"/>
</dbReference>
<comment type="cofactor">
    <cofactor evidence="1">
        <name>Zn(2+)</name>
        <dbReference type="ChEBI" id="CHEBI:29105"/>
    </cofactor>
</comment>
<dbReference type="PROSITE" id="PS00759">
    <property type="entry name" value="ARGE_DAPE_CPG2_2"/>
    <property type="match status" value="1"/>
</dbReference>
<evidence type="ECO:0000256" key="3">
    <source>
        <dbReference type="ARBA" id="ARBA00022490"/>
    </source>
</evidence>
<dbReference type="EMBL" id="PHIG01000029">
    <property type="protein sequence ID" value="PJK30267.1"/>
    <property type="molecule type" value="Genomic_DNA"/>
</dbReference>
<keyword evidence="4" id="KW-0055">Arginine biosynthesis</keyword>
<dbReference type="PANTHER" id="PTHR43808:SF31">
    <property type="entry name" value="N-ACETYL-L-CITRULLINE DEACETYLASE"/>
    <property type="match status" value="1"/>
</dbReference>
<keyword evidence="9" id="KW-0170">Cobalt</keyword>
<sequence length="386" mass="41847">MTVLDQTREILDHLIGFATVSADSNLELIAYANERLDRIDARTHLTLNAEGTKANLFATIGPDVDGGVVLSGHTDVVPVEDQDWSSDPFTARFQDDLIYGRGACDMKGFIACALAMAESFAEADLKRPLHLALTYDEEVGCLGARVMLEALKDSGRRPAACIIGEPTGMRVIEGHKGCCEYSTSFDGLEGHGSRPELGVNAAEYAVRYAAELIAAAEDLKQRVPAESRFEPPWSTISLGRIHGGIAHNVIPNHCTVDWEFRPVNRADADYVRERMRRYADDVLLPRMQAIHPEAAIHHRVIGEVGSLEPMPGSEALALARALTGGNSSDVVSFNTEAGLFQELGIPTVVCGPGFIDQAHKPDEFVSLDQLSQCLDMIAGLKVRLAA</sequence>